<name>A0A5A7N3W9_9PROT</name>
<gene>
    <name evidence="1" type="ORF">JCM17846_06540</name>
</gene>
<dbReference type="EMBL" id="BKCN01000002">
    <property type="protein sequence ID" value="GER02972.1"/>
    <property type="molecule type" value="Genomic_DNA"/>
</dbReference>
<dbReference type="GO" id="GO:0004497">
    <property type="term" value="F:monooxygenase activity"/>
    <property type="evidence" value="ECO:0007669"/>
    <property type="project" value="InterPro"/>
</dbReference>
<evidence type="ECO:0008006" key="3">
    <source>
        <dbReference type="Google" id="ProtNLM"/>
    </source>
</evidence>
<accession>A0A5A7N3W9</accession>
<dbReference type="Gene3D" id="1.10.630.10">
    <property type="entry name" value="Cytochrome P450"/>
    <property type="match status" value="1"/>
</dbReference>
<sequence>MLGEYRALTQNPLLFLEQKGQSKADIIPIKIGFETLYLLNNADHVKSVFVGNDPNFVKGRYYRRITPLLGGGLFTLEGEEWRRQRHIAQPFSGGSIFGPLPR</sequence>
<organism evidence="1 2">
    <name type="scientific">Iodidimonas nitroreducens</name>
    <dbReference type="NCBI Taxonomy" id="1236968"/>
    <lineage>
        <taxon>Bacteria</taxon>
        <taxon>Pseudomonadati</taxon>
        <taxon>Pseudomonadota</taxon>
        <taxon>Alphaproteobacteria</taxon>
        <taxon>Iodidimonadales</taxon>
        <taxon>Iodidimonadaceae</taxon>
        <taxon>Iodidimonas</taxon>
    </lineage>
</organism>
<evidence type="ECO:0000313" key="2">
    <source>
        <dbReference type="Proteomes" id="UP000324996"/>
    </source>
</evidence>
<dbReference type="AlphaFoldDB" id="A0A5A7N3W9"/>
<protein>
    <recommendedName>
        <fullName evidence="3">Cytochrome P450</fullName>
    </recommendedName>
</protein>
<dbReference type="GO" id="GO:0016705">
    <property type="term" value="F:oxidoreductase activity, acting on paired donors, with incorporation or reduction of molecular oxygen"/>
    <property type="evidence" value="ECO:0007669"/>
    <property type="project" value="InterPro"/>
</dbReference>
<proteinExistence type="predicted"/>
<dbReference type="GO" id="GO:0020037">
    <property type="term" value="F:heme binding"/>
    <property type="evidence" value="ECO:0007669"/>
    <property type="project" value="InterPro"/>
</dbReference>
<evidence type="ECO:0000313" key="1">
    <source>
        <dbReference type="EMBL" id="GER02972.1"/>
    </source>
</evidence>
<reference evidence="1 2" key="1">
    <citation type="submission" date="2019-09" db="EMBL/GenBank/DDBJ databases">
        <title>NBRP : Genome information of microbial organism related human and environment.</title>
        <authorList>
            <person name="Hattori M."/>
            <person name="Oshima K."/>
            <person name="Inaba H."/>
            <person name="Suda W."/>
            <person name="Sakamoto M."/>
            <person name="Iino T."/>
            <person name="Kitahara M."/>
            <person name="Oshida Y."/>
            <person name="Iida T."/>
            <person name="Kudo T."/>
            <person name="Itoh T."/>
            <person name="Ohkuma M."/>
        </authorList>
    </citation>
    <scope>NUCLEOTIDE SEQUENCE [LARGE SCALE GENOMIC DNA]</scope>
    <source>
        <strain evidence="1 2">Q-1</strain>
    </source>
</reference>
<dbReference type="SUPFAM" id="SSF48264">
    <property type="entry name" value="Cytochrome P450"/>
    <property type="match status" value="1"/>
</dbReference>
<comment type="caution">
    <text evidence="1">The sequence shown here is derived from an EMBL/GenBank/DDBJ whole genome shotgun (WGS) entry which is preliminary data.</text>
</comment>
<keyword evidence="2" id="KW-1185">Reference proteome</keyword>
<dbReference type="InterPro" id="IPR036396">
    <property type="entry name" value="Cyt_P450_sf"/>
</dbReference>
<dbReference type="Proteomes" id="UP000324996">
    <property type="component" value="Unassembled WGS sequence"/>
</dbReference>
<dbReference type="GO" id="GO:0005506">
    <property type="term" value="F:iron ion binding"/>
    <property type="evidence" value="ECO:0007669"/>
    <property type="project" value="InterPro"/>
</dbReference>